<evidence type="ECO:0000256" key="3">
    <source>
        <dbReference type="ARBA" id="ARBA00023163"/>
    </source>
</evidence>
<keyword evidence="8" id="KW-1185">Reference proteome</keyword>
<dbReference type="RefSeq" id="WP_072893843.1">
    <property type="nucleotide sequence ID" value="NZ_FQWZ01000001.1"/>
</dbReference>
<proteinExistence type="predicted"/>
<keyword evidence="3" id="KW-0804">Transcription</keyword>
<dbReference type="Gene3D" id="1.10.357.10">
    <property type="entry name" value="Tetracycline Repressor, domain 2"/>
    <property type="match status" value="1"/>
</dbReference>
<name>A0A1M5KP03_9GAMM</name>
<feature type="DNA-binding region" description="H-T-H motif" evidence="4">
    <location>
        <begin position="51"/>
        <end position="70"/>
    </location>
</feature>
<accession>A0A1M5KP03</accession>
<evidence type="ECO:0000256" key="1">
    <source>
        <dbReference type="ARBA" id="ARBA00023015"/>
    </source>
</evidence>
<dbReference type="InterPro" id="IPR009057">
    <property type="entry name" value="Homeodomain-like_sf"/>
</dbReference>
<keyword evidence="1" id="KW-0805">Transcription regulation</keyword>
<dbReference type="PROSITE" id="PS50977">
    <property type="entry name" value="HTH_TETR_2"/>
    <property type="match status" value="1"/>
</dbReference>
<evidence type="ECO:0000259" key="6">
    <source>
        <dbReference type="PROSITE" id="PS50977"/>
    </source>
</evidence>
<dbReference type="PANTHER" id="PTHR30055:SF238">
    <property type="entry name" value="MYCOFACTOCIN BIOSYNTHESIS TRANSCRIPTIONAL REGULATOR MFTR-RELATED"/>
    <property type="match status" value="1"/>
</dbReference>
<evidence type="ECO:0000256" key="4">
    <source>
        <dbReference type="PROSITE-ProRule" id="PRU00335"/>
    </source>
</evidence>
<dbReference type="InterPro" id="IPR001647">
    <property type="entry name" value="HTH_TetR"/>
</dbReference>
<evidence type="ECO:0000256" key="2">
    <source>
        <dbReference type="ARBA" id="ARBA00023125"/>
    </source>
</evidence>
<dbReference type="Proteomes" id="UP000199758">
    <property type="component" value="Unassembled WGS sequence"/>
</dbReference>
<dbReference type="STRING" id="490188.SAMN04488068_0665"/>
<feature type="region of interest" description="Disordered" evidence="5">
    <location>
        <begin position="1"/>
        <end position="27"/>
    </location>
</feature>
<gene>
    <name evidence="7" type="ORF">SAMN04488068_0665</name>
</gene>
<sequence length="232" mass="25032">MKSAQSADETARPPGGRYAGKAASTRQEERRKKLLAAGIRLMGRQGYAATSIDAVCSEAGLTKRYFYESFASSEALLVESFRVVTREFLTSIMHATAPHLGNSRTLVRAGLEQTFGYVRQHPDEARLIMIEATSVRSQLGTLYGSSYDEFVKLLVGFTKPFLPGKGPGDAILAVMARGAVGALIHLCQGWIATGFTQPIDELVTGTERIFGGIGRELGITAWAESPAGDQTR</sequence>
<evidence type="ECO:0000256" key="5">
    <source>
        <dbReference type="SAM" id="MobiDB-lite"/>
    </source>
</evidence>
<dbReference type="GO" id="GO:0000976">
    <property type="term" value="F:transcription cis-regulatory region binding"/>
    <property type="evidence" value="ECO:0007669"/>
    <property type="project" value="TreeGrafter"/>
</dbReference>
<dbReference type="PRINTS" id="PR00455">
    <property type="entry name" value="HTHTETR"/>
</dbReference>
<dbReference type="InterPro" id="IPR050109">
    <property type="entry name" value="HTH-type_TetR-like_transc_reg"/>
</dbReference>
<dbReference type="EMBL" id="FQWZ01000001">
    <property type="protein sequence ID" value="SHG54259.1"/>
    <property type="molecule type" value="Genomic_DNA"/>
</dbReference>
<dbReference type="AlphaFoldDB" id="A0A1M5KP03"/>
<organism evidence="7 8">
    <name type="scientific">Hydrocarboniphaga daqingensis</name>
    <dbReference type="NCBI Taxonomy" id="490188"/>
    <lineage>
        <taxon>Bacteria</taxon>
        <taxon>Pseudomonadati</taxon>
        <taxon>Pseudomonadota</taxon>
        <taxon>Gammaproteobacteria</taxon>
        <taxon>Nevskiales</taxon>
        <taxon>Nevskiaceae</taxon>
        <taxon>Hydrocarboniphaga</taxon>
    </lineage>
</organism>
<protein>
    <submittedName>
        <fullName evidence="7">Transcriptional regulator, TetR family</fullName>
    </submittedName>
</protein>
<dbReference type="GO" id="GO:0003700">
    <property type="term" value="F:DNA-binding transcription factor activity"/>
    <property type="evidence" value="ECO:0007669"/>
    <property type="project" value="TreeGrafter"/>
</dbReference>
<dbReference type="OrthoDB" id="9790413at2"/>
<evidence type="ECO:0000313" key="8">
    <source>
        <dbReference type="Proteomes" id="UP000199758"/>
    </source>
</evidence>
<dbReference type="SUPFAM" id="SSF46689">
    <property type="entry name" value="Homeodomain-like"/>
    <property type="match status" value="1"/>
</dbReference>
<reference evidence="7 8" key="1">
    <citation type="submission" date="2016-11" db="EMBL/GenBank/DDBJ databases">
        <authorList>
            <person name="Jaros S."/>
            <person name="Januszkiewicz K."/>
            <person name="Wedrychowicz H."/>
        </authorList>
    </citation>
    <scope>NUCLEOTIDE SEQUENCE [LARGE SCALE GENOMIC DNA]</scope>
    <source>
        <strain evidence="7 8">CGMCC 1.7049</strain>
    </source>
</reference>
<feature type="domain" description="HTH tetR-type" evidence="6">
    <location>
        <begin position="28"/>
        <end position="88"/>
    </location>
</feature>
<dbReference type="Pfam" id="PF00440">
    <property type="entry name" value="TetR_N"/>
    <property type="match status" value="1"/>
</dbReference>
<evidence type="ECO:0000313" key="7">
    <source>
        <dbReference type="EMBL" id="SHG54259.1"/>
    </source>
</evidence>
<dbReference type="PANTHER" id="PTHR30055">
    <property type="entry name" value="HTH-TYPE TRANSCRIPTIONAL REGULATOR RUTR"/>
    <property type="match status" value="1"/>
</dbReference>
<keyword evidence="2 4" id="KW-0238">DNA-binding</keyword>